<dbReference type="InterPro" id="IPR003280">
    <property type="entry name" value="2pore_dom_K_chnl"/>
</dbReference>
<feature type="transmembrane region" description="Helical" evidence="10">
    <location>
        <begin position="232"/>
        <end position="253"/>
    </location>
</feature>
<reference evidence="12 13" key="2">
    <citation type="submission" date="2018-11" db="EMBL/GenBank/DDBJ databases">
        <authorList>
            <consortium name="Pathogen Informatics"/>
        </authorList>
    </citation>
    <scope>NUCLEOTIDE SEQUENCE [LARGE SCALE GENOMIC DNA]</scope>
    <source>
        <strain evidence="12 13">MHpl1</strain>
    </source>
</reference>
<gene>
    <name evidence="12" type="ORF">HPLM_LOCUS13231</name>
</gene>
<keyword evidence="3 8" id="KW-0812">Transmembrane</keyword>
<evidence type="ECO:0000256" key="9">
    <source>
        <dbReference type="SAM" id="MobiDB-lite"/>
    </source>
</evidence>
<feature type="domain" description="Potassium channel" evidence="11">
    <location>
        <begin position="185"/>
        <end position="260"/>
    </location>
</feature>
<evidence type="ECO:0000256" key="3">
    <source>
        <dbReference type="ARBA" id="ARBA00022692"/>
    </source>
</evidence>
<dbReference type="PRINTS" id="PR01333">
    <property type="entry name" value="2POREKCHANEL"/>
</dbReference>
<dbReference type="Gene3D" id="1.10.287.70">
    <property type="match status" value="1"/>
</dbReference>
<dbReference type="GO" id="GO:0005886">
    <property type="term" value="C:plasma membrane"/>
    <property type="evidence" value="ECO:0007669"/>
    <property type="project" value="TreeGrafter"/>
</dbReference>
<feature type="transmembrane region" description="Helical" evidence="10">
    <location>
        <begin position="74"/>
        <end position="94"/>
    </location>
</feature>
<organism evidence="14">
    <name type="scientific">Haemonchus placei</name>
    <name type="common">Barber's pole worm</name>
    <dbReference type="NCBI Taxonomy" id="6290"/>
    <lineage>
        <taxon>Eukaryota</taxon>
        <taxon>Metazoa</taxon>
        <taxon>Ecdysozoa</taxon>
        <taxon>Nematoda</taxon>
        <taxon>Chromadorea</taxon>
        <taxon>Rhabditida</taxon>
        <taxon>Rhabditina</taxon>
        <taxon>Rhabditomorpha</taxon>
        <taxon>Strongyloidea</taxon>
        <taxon>Trichostrongylidae</taxon>
        <taxon>Haemonchus</taxon>
    </lineage>
</organism>
<sequence>MGKLHFDDLRKDEDSTTKKNKETPMKKTYSARYRRIRRGSMKPYDTWKQEFMLDRCCNEKDFIKELVISSTPHVLLNLLLIAYLLFGTVLLQYADEGIGEADFSRALLFIFTTILTIGYGKVVPTTDIGKLVCIAYCVIGIPLIFLVLSNNGQFVVEAYWIIRKSGGGKNDDVSKGLPLWLSMTLLCLHSLMGGLIFSTWMGQMRFFDAIYCTFISVSTIGYGDLVPAADTWGHTVAIIAFFSAGVVILSTLFDRFGCYLQYVHYIGRQFRGRKDVEIWFGGSVLTVQELITLVAEQFGVCPRRLRAVLRNLDSILEAATACDETLTGKNLSELSTMCKIDELLPNESPLITLQKDDPRAVLLRQHAIDVYATITPLYRISSNSSMQKMTVRDTENALQALRVIHHKLNKPALRQSVREQQRKRFEIRRTLTE</sequence>
<keyword evidence="13" id="KW-1185">Reference proteome</keyword>
<evidence type="ECO:0000256" key="1">
    <source>
        <dbReference type="ARBA" id="ARBA00004141"/>
    </source>
</evidence>
<feature type="transmembrane region" description="Helical" evidence="10">
    <location>
        <begin position="131"/>
        <end position="149"/>
    </location>
</feature>
<feature type="transmembrane region" description="Helical" evidence="10">
    <location>
        <begin position="177"/>
        <end position="197"/>
    </location>
</feature>
<feature type="transmembrane region" description="Helical" evidence="10">
    <location>
        <begin position="106"/>
        <end position="124"/>
    </location>
</feature>
<dbReference type="PANTHER" id="PTHR11003:SF86">
    <property type="entry name" value="POTASSIUM CHANNEL DOMAIN-CONTAINING PROTEIN"/>
    <property type="match status" value="1"/>
</dbReference>
<comment type="similarity">
    <text evidence="8">Belongs to the two pore domain potassium channel (TC 1.A.1.8) family.</text>
</comment>
<dbReference type="WBParaSite" id="HPLM_0001323901-mRNA-1">
    <property type="protein sequence ID" value="HPLM_0001323901-mRNA-1"/>
    <property type="gene ID" value="HPLM_0001323901"/>
</dbReference>
<keyword evidence="5 8" id="KW-0406">Ion transport</keyword>
<dbReference type="AlphaFoldDB" id="A0A158QPT7"/>
<dbReference type="GO" id="GO:0030322">
    <property type="term" value="P:stabilization of membrane potential"/>
    <property type="evidence" value="ECO:0007669"/>
    <property type="project" value="TreeGrafter"/>
</dbReference>
<evidence type="ECO:0000259" key="11">
    <source>
        <dbReference type="Pfam" id="PF07885"/>
    </source>
</evidence>
<name>A0A158QPT7_HAEPC</name>
<dbReference type="GO" id="GO:0015271">
    <property type="term" value="F:outward rectifier potassium channel activity"/>
    <property type="evidence" value="ECO:0007669"/>
    <property type="project" value="TreeGrafter"/>
</dbReference>
<evidence type="ECO:0000313" key="13">
    <source>
        <dbReference type="Proteomes" id="UP000268014"/>
    </source>
</evidence>
<dbReference type="Pfam" id="PF07885">
    <property type="entry name" value="Ion_trans_2"/>
    <property type="match status" value="2"/>
</dbReference>
<proteinExistence type="inferred from homology"/>
<dbReference type="InterPro" id="IPR013099">
    <property type="entry name" value="K_chnl_dom"/>
</dbReference>
<dbReference type="OMA" id="WIHYYGR"/>
<evidence type="ECO:0000256" key="8">
    <source>
        <dbReference type="RuleBase" id="RU003857"/>
    </source>
</evidence>
<dbReference type="PANTHER" id="PTHR11003">
    <property type="entry name" value="POTASSIUM CHANNEL, SUBFAMILY K"/>
    <property type="match status" value="1"/>
</dbReference>
<dbReference type="STRING" id="6290.A0A158QPT7"/>
<feature type="region of interest" description="Disordered" evidence="9">
    <location>
        <begin position="1"/>
        <end position="25"/>
    </location>
</feature>
<evidence type="ECO:0000256" key="6">
    <source>
        <dbReference type="ARBA" id="ARBA00023136"/>
    </source>
</evidence>
<keyword evidence="2 8" id="KW-0813">Transport</keyword>
<evidence type="ECO:0000256" key="7">
    <source>
        <dbReference type="ARBA" id="ARBA00023303"/>
    </source>
</evidence>
<evidence type="ECO:0000256" key="2">
    <source>
        <dbReference type="ARBA" id="ARBA00022448"/>
    </source>
</evidence>
<protein>
    <submittedName>
        <fullName evidence="14">Ion_trans_2 domain-containing protein</fullName>
    </submittedName>
</protein>
<dbReference type="EMBL" id="UZAF01018131">
    <property type="protein sequence ID" value="VDO48251.1"/>
    <property type="molecule type" value="Genomic_DNA"/>
</dbReference>
<keyword evidence="7 8" id="KW-0407">Ion channel</keyword>
<dbReference type="GO" id="GO:0022841">
    <property type="term" value="F:potassium ion leak channel activity"/>
    <property type="evidence" value="ECO:0007669"/>
    <property type="project" value="TreeGrafter"/>
</dbReference>
<evidence type="ECO:0000256" key="5">
    <source>
        <dbReference type="ARBA" id="ARBA00023065"/>
    </source>
</evidence>
<dbReference type="SUPFAM" id="SSF81324">
    <property type="entry name" value="Voltage-gated potassium channels"/>
    <property type="match status" value="2"/>
</dbReference>
<accession>A0A158QPT7</accession>
<feature type="transmembrane region" description="Helical" evidence="10">
    <location>
        <begin position="209"/>
        <end position="226"/>
    </location>
</feature>
<evidence type="ECO:0000256" key="4">
    <source>
        <dbReference type="ARBA" id="ARBA00022989"/>
    </source>
</evidence>
<keyword evidence="6 10" id="KW-0472">Membrane</keyword>
<dbReference type="OrthoDB" id="297496at2759"/>
<reference evidence="14" key="1">
    <citation type="submission" date="2016-04" db="UniProtKB">
        <authorList>
            <consortium name="WormBaseParasite"/>
        </authorList>
    </citation>
    <scope>IDENTIFICATION</scope>
</reference>
<dbReference type="Proteomes" id="UP000268014">
    <property type="component" value="Unassembled WGS sequence"/>
</dbReference>
<evidence type="ECO:0000313" key="14">
    <source>
        <dbReference type="WBParaSite" id="HPLM_0001323901-mRNA-1"/>
    </source>
</evidence>
<comment type="subcellular location">
    <subcellularLocation>
        <location evidence="1">Membrane</location>
        <topology evidence="1">Multi-pass membrane protein</topology>
    </subcellularLocation>
</comment>
<evidence type="ECO:0000313" key="12">
    <source>
        <dbReference type="EMBL" id="VDO48251.1"/>
    </source>
</evidence>
<evidence type="ECO:0000256" key="10">
    <source>
        <dbReference type="SAM" id="Phobius"/>
    </source>
</evidence>
<feature type="domain" description="Potassium channel" evidence="11">
    <location>
        <begin position="79"/>
        <end position="156"/>
    </location>
</feature>
<keyword evidence="4 10" id="KW-1133">Transmembrane helix</keyword>